<feature type="region of interest" description="Disordered" evidence="8">
    <location>
        <begin position="662"/>
        <end position="683"/>
    </location>
</feature>
<evidence type="ECO:0000256" key="6">
    <source>
        <dbReference type="ARBA" id="ARBA00023274"/>
    </source>
</evidence>
<protein>
    <recommendedName>
        <fullName evidence="7">HEAT repeat-containing protein 1</fullName>
    </recommendedName>
</protein>
<name>A0ABD3M488_9STRA</name>
<evidence type="ECO:0000256" key="8">
    <source>
        <dbReference type="SAM" id="MobiDB-lite"/>
    </source>
</evidence>
<keyword evidence="3 7" id="KW-0690">Ribosome biogenesis</keyword>
<dbReference type="PANTHER" id="PTHR13457:SF1">
    <property type="entry name" value="HEAT REPEAT-CONTAINING PROTEIN 1"/>
    <property type="match status" value="1"/>
</dbReference>
<dbReference type="PANTHER" id="PTHR13457">
    <property type="entry name" value="BAP28"/>
    <property type="match status" value="1"/>
</dbReference>
<comment type="subcellular location">
    <subcellularLocation>
        <location evidence="1 7">Nucleus</location>
        <location evidence="1 7">Nucleolus</location>
    </subcellularLocation>
</comment>
<dbReference type="InterPro" id="IPR040191">
    <property type="entry name" value="UTP10"/>
</dbReference>
<comment type="function">
    <text evidence="7">Involved in nucleolar processing of pre-18S ribosomal RNA.</text>
</comment>
<dbReference type="Pfam" id="PF08146">
    <property type="entry name" value="BP28CT"/>
    <property type="match status" value="1"/>
</dbReference>
<dbReference type="GO" id="GO:0006364">
    <property type="term" value="P:rRNA processing"/>
    <property type="evidence" value="ECO:0007669"/>
    <property type="project" value="UniProtKB-UniRule"/>
</dbReference>
<keyword evidence="4 7" id="KW-0698">rRNA processing</keyword>
<evidence type="ECO:0000256" key="5">
    <source>
        <dbReference type="ARBA" id="ARBA00023242"/>
    </source>
</evidence>
<reference evidence="10 11" key="1">
    <citation type="submission" date="2024-10" db="EMBL/GenBank/DDBJ databases">
        <title>Updated reference genomes for cyclostephanoid diatoms.</title>
        <authorList>
            <person name="Roberts W.R."/>
            <person name="Alverson A.J."/>
        </authorList>
    </citation>
    <scope>NUCLEOTIDE SEQUENCE [LARGE SCALE GENOMIC DNA]</scope>
    <source>
        <strain evidence="10 11">AJA232-27</strain>
    </source>
</reference>
<dbReference type="EMBL" id="JALLBG020000288">
    <property type="protein sequence ID" value="KAL3756861.1"/>
    <property type="molecule type" value="Genomic_DNA"/>
</dbReference>
<keyword evidence="11" id="KW-1185">Reference proteome</keyword>
<evidence type="ECO:0000313" key="10">
    <source>
        <dbReference type="EMBL" id="KAL3756861.1"/>
    </source>
</evidence>
<dbReference type="Gene3D" id="1.25.10.10">
    <property type="entry name" value="Leucine-rich Repeat Variant"/>
    <property type="match status" value="1"/>
</dbReference>
<evidence type="ECO:0000313" key="11">
    <source>
        <dbReference type="Proteomes" id="UP001530293"/>
    </source>
</evidence>
<comment type="caution">
    <text evidence="10">The sequence shown here is derived from an EMBL/GenBank/DDBJ whole genome shotgun (WGS) entry which is preliminary data.</text>
</comment>
<proteinExistence type="inferred from homology"/>
<dbReference type="InterPro" id="IPR011989">
    <property type="entry name" value="ARM-like"/>
</dbReference>
<organism evidence="10 11">
    <name type="scientific">Discostella pseudostelligera</name>
    <dbReference type="NCBI Taxonomy" id="259834"/>
    <lineage>
        <taxon>Eukaryota</taxon>
        <taxon>Sar</taxon>
        <taxon>Stramenopiles</taxon>
        <taxon>Ochrophyta</taxon>
        <taxon>Bacillariophyta</taxon>
        <taxon>Coscinodiscophyceae</taxon>
        <taxon>Thalassiosirophycidae</taxon>
        <taxon>Stephanodiscales</taxon>
        <taxon>Stephanodiscaceae</taxon>
        <taxon>Discostella</taxon>
    </lineage>
</organism>
<keyword evidence="6 7" id="KW-0687">Ribonucleoprotein</keyword>
<feature type="domain" description="BP28 C-terminal" evidence="9">
    <location>
        <begin position="2339"/>
        <end position="2507"/>
    </location>
</feature>
<dbReference type="SUPFAM" id="SSF48371">
    <property type="entry name" value="ARM repeat"/>
    <property type="match status" value="1"/>
</dbReference>
<accession>A0ABD3M488</accession>
<gene>
    <name evidence="10" type="ORF">ACHAWU_005123</name>
</gene>
<evidence type="ECO:0000256" key="7">
    <source>
        <dbReference type="RuleBase" id="RU367065"/>
    </source>
</evidence>
<evidence type="ECO:0000256" key="4">
    <source>
        <dbReference type="ARBA" id="ARBA00022552"/>
    </source>
</evidence>
<feature type="region of interest" description="Disordered" evidence="8">
    <location>
        <begin position="216"/>
        <end position="236"/>
    </location>
</feature>
<evidence type="ECO:0000259" key="9">
    <source>
        <dbReference type="SMART" id="SM01036"/>
    </source>
</evidence>
<sequence>MATSLSSQLASISSQSISHGSRSGIHAAAASSSSSSRRRLVPSILYNNAREASSISLITLRENAVVAWTSLWREVVSSVSNSNNNNNDRMIMDDDDDDDDIIHRNDNSSMLLANANKLLSISHLNHYERGTSTISENEIMDGYIIEMLMFLMTCLVEEQPHATTTTNNSSSSTLMSCLHIIEYLLRKYEIHTRANTASVLLQSILPFHVLTTLTHGNNNSGGGGGDHDGDGSGSGGVQQEKLVFSRVLTLLHDLLLHDGHHLPQWSFLLPYAASSSSSSSSSSPSSGPIILLNRHKLAKFVAKEDAMTQVIVNIGKKAMEIGLMEGRLRRVKHDDNGDNGDGGGALNVRRGISTLISFSASILVEACSIQLLSNKDTIAVTGVDTATDGGSSTTIVGGVRESYVRVLFPVVLSACKTGCVGGRKQKKESSISSSGSSGSERDVFHYCPEWKEWGRILASTLATSCPFLGHNVKIALCDAIVDGLSPRRRSPTTALDGSGDDVNAVSSQWIDDACSAIMTLLSILSTMNDENSARSSPPCDGDDEEDSTTTWQYYLPMLPPPRRRSNLAAATSTSTVVDYLGCELPTSTYKRMLLSTNNASTVSMALGSVLKCFCGELEEGDDEDNDEAEEERGRIMERLTPLLASIIMHAFVRLEKEATQRMKSSSFSGTKKKKNPSRSGDDCVEGAIDEEFKADREVQIIVKMIQEPSLLALWKSNHSSLVAAVTVQTITSFDRVHQHTPQKSASDPPPGDSASALILDRYKSIMDVLSMTDSVVHEQGIAYAINSIYSGSGSSAPKDANKENQMFHLAKLLGRSDTAALLDSSRNGGQSNGERSDIESLNRAVATMLPVRVALENSDASVRLQAIARLNGGHDNDDGNEGVTDHVVDNDLGHALLRRLATDDDAEVAAAAGGIIASQLKKILEVSDGEVEAQPSGFTSLTDDLVALAKEALVSLTHWTIIGQDDWSPITSSTSQKNTTNKEQQKSMEIVEDKSPILSCISICGSVAKLILLEQESIEIDATDPTMTTFFELFISLGAHANIGNGASGRKTRPINRDAISEAASTELLQLFRDDACATITDLIAKHPVSHNVLTHFFCRESTKDMSTSAQNLMQSRCLWLALHSLSEQLAVASLKDDPLSTFLHLTPTLVLYQVQSYSKESSKRSSFKWETQFLGDICKRYLSLLSEDLDGIEACIMQLASVSSQVSFDEIMKPVISSFGVSMNKTNVGYGPTCLLYSCLQPDATIQGVSRLLAAAEKLIRGKSVKSNVARDCIIPTIALLSHPERVIREHVIRILELLQSVDKDQLISNICSKATDKSSSLRSSLVLDGASTLPKLLGQLPGAQDFLLEGCKSSAFTERGQTSSGRCQASSIILSSTEKAGENAFPLIKRWDCAGDELFKALLRYDHNNERALPALCRLRDCVLSMLKGVLVNDAQAGVDGLNIQISIGPTQAGGRSRSYSIGASGSFTSLEPYPDTMLQAVLEALLSKSSSLRLTKHLLQLVIERESWASGVFPKLSSKSRNSIASSLLTLRTRNNDERAGSALLGLPLRSSDFMQLLTDVDGLRSEIDKSAAVFIMDCIRGKLDSLGNANDVFKLSTKLFDQLLSISSVSFAIEGDSGSRDYTRGAILQTLLSIHSHYKCQLSKPTEKNRSNASKRKRSRSHSDVESLGVLSRQAEFLVGLVGGDTTAIQPLNSGRGRAVALSLLTCLCEESPSAVVTSLVPAMMCLAGVSPNVSGIINKKVDMKALGDAIMAIVPAYCTHAPSANLSLFNLLESLVGMIIAHGSDNEKARHILIDHIVGALKLLPTKSSDTVASLAACVMAMQAFTLQKSVESKSAESMLTDTERDTQSRLDVRVLANATSGMKIAISLSLLHYAEKLLLYICGLSDLSSGEPSSDELKVGVAEVASLAVSGAHGKPKSQLDVYPALSEKQQRSILYLAINLLQCVRDALSSPAARRAIRKSKGDDADLCLRLWNELMQTHASALNAHANLVESGMNSMEKKFWDAAPIATSDCLETLQNLLPVPHFLASVSSILSTSEAADSYVRRKTYRLLADRVSELTPDSPEASLFLDMMPELLAQVDDDWGSNDSGDDSLTTMRRTIVMQQGALIAIESFARSLYPSSENSKLSASATAAFLPALTSVTRLLDRTASSWTQNNDGKSAGAADSECQLLSSSSLCLFTLVTTLKARCLPHLASIVNPLVKSLKSVNALLGDTTARSGSAEELLQLSILKALQAIAETLPQFLSPFHPLLLSDNALPSRALRGEHGQENHSVRAAAAQVEAAFATKVQIRQLIPALTDALSNNLKPGIRENWQEACSIIQMMNVAIESSQRSELSPVIWKIFNGLVNAYGYEGSDVSRPKVLKNANTCLLSLVMKMSESQLRPFYARLREWRGPISGDDDGATSSVIRRHAFWSLSAELSRFLRSIFLPCLTTVLTDVIDELEIAVSLLCQRTQNADRSKKRRRVEGAAPSSDDLAEVRPLQPLLQCLESALKADAHEGGNWTRGDDNQRYHAILNHLGKLLLAQVPTVTPVQSDHFTKGTATVSAYQQLIQGVGTSEHGNVVGCLTALAAAAGNEQLWKPLNFAVLEACGHATRSEVRKAGISCLLSIIETIGEEYMILLPECLPVLSELLEDEDEIACMAKECVRQGEELLGESLEDSLR</sequence>
<evidence type="ECO:0000256" key="1">
    <source>
        <dbReference type="ARBA" id="ARBA00004604"/>
    </source>
</evidence>
<dbReference type="SMART" id="SM01036">
    <property type="entry name" value="BP28CT"/>
    <property type="match status" value="1"/>
</dbReference>
<evidence type="ECO:0000256" key="3">
    <source>
        <dbReference type="ARBA" id="ARBA00022517"/>
    </source>
</evidence>
<feature type="region of interest" description="Disordered" evidence="8">
    <location>
        <begin position="1646"/>
        <end position="1671"/>
    </location>
</feature>
<dbReference type="Proteomes" id="UP001530293">
    <property type="component" value="Unassembled WGS sequence"/>
</dbReference>
<evidence type="ECO:0000256" key="2">
    <source>
        <dbReference type="ARBA" id="ARBA00010559"/>
    </source>
</evidence>
<dbReference type="InterPro" id="IPR012954">
    <property type="entry name" value="BP28_C_dom"/>
</dbReference>
<keyword evidence="5 7" id="KW-0539">Nucleus</keyword>
<dbReference type="GO" id="GO:0005730">
    <property type="term" value="C:nucleolus"/>
    <property type="evidence" value="ECO:0007669"/>
    <property type="project" value="UniProtKB-SubCell"/>
</dbReference>
<comment type="similarity">
    <text evidence="2 7">Belongs to the HEATR1/UTP10 family.</text>
</comment>
<dbReference type="GO" id="GO:1990904">
    <property type="term" value="C:ribonucleoprotein complex"/>
    <property type="evidence" value="ECO:0007669"/>
    <property type="project" value="UniProtKB-KW"/>
</dbReference>
<dbReference type="InterPro" id="IPR016024">
    <property type="entry name" value="ARM-type_fold"/>
</dbReference>